<dbReference type="InterPro" id="IPR050249">
    <property type="entry name" value="Pseudomonas-type_ThrB"/>
</dbReference>
<dbReference type="EMBL" id="VTOW01000004">
    <property type="protein sequence ID" value="NKE72917.1"/>
    <property type="molecule type" value="Genomic_DNA"/>
</dbReference>
<dbReference type="AlphaFoldDB" id="A0A7X6DT53"/>
<dbReference type="GO" id="GO:0004413">
    <property type="term" value="F:homoserine kinase activity"/>
    <property type="evidence" value="ECO:0007669"/>
    <property type="project" value="TreeGrafter"/>
</dbReference>
<dbReference type="Proteomes" id="UP000534783">
    <property type="component" value="Unassembled WGS sequence"/>
</dbReference>
<comment type="similarity">
    <text evidence="1">Belongs to the pseudomonas-type ThrB family.</text>
</comment>
<name>A0A7X6DT53_9BACT</name>
<evidence type="ECO:0000259" key="2">
    <source>
        <dbReference type="Pfam" id="PF01636"/>
    </source>
</evidence>
<evidence type="ECO:0000256" key="1">
    <source>
        <dbReference type="ARBA" id="ARBA00038240"/>
    </source>
</evidence>
<evidence type="ECO:0000313" key="3">
    <source>
        <dbReference type="EMBL" id="NKE72917.1"/>
    </source>
</evidence>
<gene>
    <name evidence="3" type="ORF">MNODULE_19370</name>
</gene>
<sequence length="326" mass="37062">MRVTHSVIAAEAAAEIAAREYDLGAPLTGRLLSDTANSHYLLTAGEARYVLRIYRRGKSWVTKESDYRFELEWLAYLHEQGLPVAYPLPRRNGDLLGLLCAPEGERYYALFSFAPGRIVHSMDAGQSRLFGEGIARIHLASDRFQAKQTRFHQDTDELIDATLARIETFLEGRRPEDVAFFRALASSLKETLRGLPRSAPFYGIIGGDFHGGNHFFSSENRLTFFDFDMCGYGWRVYDLANFLRSTKLRSEIGTTWTDVLQGYEKVRPLSEAERAALPAMVKVRHLWIMGLHTTYSDQLGVGWLGDHYWERNVARLREWGEEEGGG</sequence>
<dbReference type="Gene3D" id="3.30.200.20">
    <property type="entry name" value="Phosphorylase Kinase, domain 1"/>
    <property type="match status" value="1"/>
</dbReference>
<dbReference type="SUPFAM" id="SSF56112">
    <property type="entry name" value="Protein kinase-like (PK-like)"/>
    <property type="match status" value="1"/>
</dbReference>
<dbReference type="RefSeq" id="WP_168062852.1">
    <property type="nucleotide sequence ID" value="NZ_VTOW01000004.1"/>
</dbReference>
<reference evidence="3 4" key="1">
    <citation type="journal article" date="2020" name="Nature">
        <title>Bacterial chemolithoautotrophy via manganese oxidation.</title>
        <authorList>
            <person name="Yu H."/>
            <person name="Leadbetter J.R."/>
        </authorList>
    </citation>
    <scope>NUCLEOTIDE SEQUENCE [LARGE SCALE GENOMIC DNA]</scope>
    <source>
        <strain evidence="3 4">Mn-1</strain>
    </source>
</reference>
<keyword evidence="3" id="KW-0808">Transferase</keyword>
<comment type="caution">
    <text evidence="3">The sequence shown here is derived from an EMBL/GenBank/DDBJ whole genome shotgun (WGS) entry which is preliminary data.</text>
</comment>
<dbReference type="PANTHER" id="PTHR21064:SF6">
    <property type="entry name" value="AMINOGLYCOSIDE PHOSPHOTRANSFERASE DOMAIN-CONTAINING PROTEIN"/>
    <property type="match status" value="1"/>
</dbReference>
<dbReference type="InterPro" id="IPR011009">
    <property type="entry name" value="Kinase-like_dom_sf"/>
</dbReference>
<protein>
    <submittedName>
        <fullName evidence="3">Phosphotransferase</fullName>
    </submittedName>
</protein>
<evidence type="ECO:0000313" key="4">
    <source>
        <dbReference type="Proteomes" id="UP000534783"/>
    </source>
</evidence>
<feature type="domain" description="Aminoglycoside phosphotransferase" evidence="2">
    <location>
        <begin position="31"/>
        <end position="268"/>
    </location>
</feature>
<proteinExistence type="inferred from homology"/>
<keyword evidence="4" id="KW-1185">Reference proteome</keyword>
<dbReference type="GO" id="GO:0009088">
    <property type="term" value="P:threonine biosynthetic process"/>
    <property type="evidence" value="ECO:0007669"/>
    <property type="project" value="TreeGrafter"/>
</dbReference>
<dbReference type="Gene3D" id="3.90.1200.10">
    <property type="match status" value="1"/>
</dbReference>
<dbReference type="InterPro" id="IPR002575">
    <property type="entry name" value="Aminoglycoside_PTrfase"/>
</dbReference>
<accession>A0A7X6DT53</accession>
<dbReference type="Pfam" id="PF01636">
    <property type="entry name" value="APH"/>
    <property type="match status" value="1"/>
</dbReference>
<organism evidence="3 4">
    <name type="scientific">Candidatus Manganitrophus noduliformans</name>
    <dbReference type="NCBI Taxonomy" id="2606439"/>
    <lineage>
        <taxon>Bacteria</taxon>
        <taxon>Pseudomonadati</taxon>
        <taxon>Nitrospirota</taxon>
        <taxon>Nitrospiria</taxon>
        <taxon>Candidatus Troglogloeales</taxon>
        <taxon>Candidatus Manganitrophaceae</taxon>
        <taxon>Candidatus Manganitrophus</taxon>
    </lineage>
</organism>
<dbReference type="PANTHER" id="PTHR21064">
    <property type="entry name" value="AMINOGLYCOSIDE PHOSPHOTRANSFERASE DOMAIN-CONTAINING PROTEIN-RELATED"/>
    <property type="match status" value="1"/>
</dbReference>